<dbReference type="AlphaFoldDB" id="A0A8J3A1H8"/>
<reference evidence="2" key="1">
    <citation type="journal article" date="2014" name="Int. J. Syst. Evol. Microbiol.">
        <title>Complete genome sequence of Corynebacterium casei LMG S-19264T (=DSM 44701T), isolated from a smear-ripened cheese.</title>
        <authorList>
            <consortium name="US DOE Joint Genome Institute (JGI-PGF)"/>
            <person name="Walter F."/>
            <person name="Albersmeier A."/>
            <person name="Kalinowski J."/>
            <person name="Ruckert C."/>
        </authorList>
    </citation>
    <scope>NUCLEOTIDE SEQUENCE</scope>
    <source>
        <strain evidence="2">CGMCC 1.14984</strain>
    </source>
</reference>
<feature type="transmembrane region" description="Helical" evidence="1">
    <location>
        <begin position="114"/>
        <end position="134"/>
    </location>
</feature>
<name>A0A8J3A1H8_9PROT</name>
<comment type="caution">
    <text evidence="2">The sequence shown here is derived from an EMBL/GenBank/DDBJ whole genome shotgun (WGS) entry which is preliminary data.</text>
</comment>
<feature type="transmembrane region" description="Helical" evidence="1">
    <location>
        <begin position="6"/>
        <end position="38"/>
    </location>
</feature>
<keyword evidence="1" id="KW-0472">Membrane</keyword>
<dbReference type="EMBL" id="BMGZ01000001">
    <property type="protein sequence ID" value="GGH95984.1"/>
    <property type="molecule type" value="Genomic_DNA"/>
</dbReference>
<evidence type="ECO:0000313" key="2">
    <source>
        <dbReference type="EMBL" id="GGH95984.1"/>
    </source>
</evidence>
<reference evidence="2" key="3">
    <citation type="submission" date="2020-09" db="EMBL/GenBank/DDBJ databases">
        <authorList>
            <person name="Sun Q."/>
            <person name="Zhou Y."/>
        </authorList>
    </citation>
    <scope>NUCLEOTIDE SEQUENCE</scope>
    <source>
        <strain evidence="2">CGMCC 1.14984</strain>
    </source>
</reference>
<evidence type="ECO:0000313" key="5">
    <source>
        <dbReference type="Proteomes" id="UP000818603"/>
    </source>
</evidence>
<feature type="transmembrane region" description="Helical" evidence="1">
    <location>
        <begin position="175"/>
        <end position="194"/>
    </location>
</feature>
<gene>
    <name evidence="3" type="ORF">FF098_006870</name>
    <name evidence="2" type="ORF">GCM10011355_13820</name>
</gene>
<organism evidence="2 4">
    <name type="scientific">Aquisalinus luteolus</name>
    <dbReference type="NCBI Taxonomy" id="1566827"/>
    <lineage>
        <taxon>Bacteria</taxon>
        <taxon>Pseudomonadati</taxon>
        <taxon>Pseudomonadota</taxon>
        <taxon>Alphaproteobacteria</taxon>
        <taxon>Parvularculales</taxon>
        <taxon>Parvularculaceae</taxon>
        <taxon>Aquisalinus</taxon>
    </lineage>
</organism>
<evidence type="ECO:0000313" key="4">
    <source>
        <dbReference type="Proteomes" id="UP000621856"/>
    </source>
</evidence>
<evidence type="ECO:0000256" key="1">
    <source>
        <dbReference type="SAM" id="Phobius"/>
    </source>
</evidence>
<reference evidence="3 5" key="2">
    <citation type="submission" date="2020-02" db="EMBL/GenBank/DDBJ databases">
        <title>Genome sequence of Parvularcula flava strain NH6-79.</title>
        <authorList>
            <person name="Abdul Karim M.H."/>
            <person name="Lam M.Q."/>
            <person name="Chen S.J."/>
            <person name="Yahya A."/>
            <person name="Shahir S."/>
            <person name="Shamsir M.S."/>
            <person name="Chong C.S."/>
        </authorList>
    </citation>
    <scope>NUCLEOTIDE SEQUENCE [LARGE SCALE GENOMIC DNA]</scope>
    <source>
        <strain evidence="3 5">NH6-79</strain>
    </source>
</reference>
<accession>A0A8J3A1H8</accession>
<proteinExistence type="predicted"/>
<dbReference type="Proteomes" id="UP000621856">
    <property type="component" value="Unassembled WGS sequence"/>
</dbReference>
<sequence length="202" mass="22806">MLLFRIATVFLLSLANLLTAVLGLALPVLALLLAQLWLPLELRDWPFIRDVAGLIESHSLTSSTSGIAAMVLMIWIAFGALFLKYQLHADRRVLAASRDHQSAVDANLRSIPDILFQTVFLLALGPLVLIVRTFQQPTYAYVSRARHYRDKLFYTAGRQSDLDPQARIVFDSKSYLLAQLLELLFWGGVFYLLLFENNIVTL</sequence>
<evidence type="ECO:0000313" key="3">
    <source>
        <dbReference type="EMBL" id="NHK27618.1"/>
    </source>
</evidence>
<dbReference type="RefSeq" id="WP_155138715.1">
    <property type="nucleotide sequence ID" value="NZ_BMGZ01000001.1"/>
</dbReference>
<feature type="transmembrane region" description="Helical" evidence="1">
    <location>
        <begin position="59"/>
        <end position="83"/>
    </location>
</feature>
<keyword evidence="1" id="KW-1133">Transmembrane helix</keyword>
<keyword evidence="1" id="KW-0812">Transmembrane</keyword>
<dbReference type="EMBL" id="VCJR02000001">
    <property type="protein sequence ID" value="NHK27618.1"/>
    <property type="molecule type" value="Genomic_DNA"/>
</dbReference>
<protein>
    <submittedName>
        <fullName evidence="2">Uncharacterized protein</fullName>
    </submittedName>
</protein>
<dbReference type="Proteomes" id="UP000818603">
    <property type="component" value="Unassembled WGS sequence"/>
</dbReference>
<keyword evidence="5" id="KW-1185">Reference proteome</keyword>